<gene>
    <name evidence="2" type="ORF">FRZ44_14010</name>
</gene>
<organism evidence="2 3">
    <name type="scientific">Hypericibacter terrae</name>
    <dbReference type="NCBI Taxonomy" id="2602015"/>
    <lineage>
        <taxon>Bacteria</taxon>
        <taxon>Pseudomonadati</taxon>
        <taxon>Pseudomonadota</taxon>
        <taxon>Alphaproteobacteria</taxon>
        <taxon>Rhodospirillales</taxon>
        <taxon>Dongiaceae</taxon>
        <taxon>Hypericibacter</taxon>
    </lineage>
</organism>
<evidence type="ECO:0000256" key="1">
    <source>
        <dbReference type="SAM" id="Phobius"/>
    </source>
</evidence>
<feature type="transmembrane region" description="Helical" evidence="1">
    <location>
        <begin position="12"/>
        <end position="30"/>
    </location>
</feature>
<keyword evidence="1" id="KW-0472">Membrane</keyword>
<protein>
    <submittedName>
        <fullName evidence="2">Uncharacterized protein</fullName>
    </submittedName>
</protein>
<keyword evidence="3" id="KW-1185">Reference proteome</keyword>
<dbReference type="RefSeq" id="WP_151176508.1">
    <property type="nucleotide sequence ID" value="NZ_CP042906.1"/>
</dbReference>
<reference evidence="2 3" key="1">
    <citation type="submission" date="2019-08" db="EMBL/GenBank/DDBJ databases">
        <title>Hyperibacter terrae gen. nov., sp. nov. and Hyperibacter viscosus sp. nov., two new members in the family Rhodospirillaceae isolated from the rhizosphere of Hypericum perforatum.</title>
        <authorList>
            <person name="Noviana Z."/>
        </authorList>
    </citation>
    <scope>NUCLEOTIDE SEQUENCE [LARGE SCALE GENOMIC DNA]</scope>
    <source>
        <strain evidence="2 3">R5913</strain>
    </source>
</reference>
<dbReference type="AlphaFoldDB" id="A0A5J6MFD4"/>
<dbReference type="EMBL" id="CP042906">
    <property type="protein sequence ID" value="QEX16109.1"/>
    <property type="molecule type" value="Genomic_DNA"/>
</dbReference>
<name>A0A5J6MFD4_9PROT</name>
<evidence type="ECO:0000313" key="3">
    <source>
        <dbReference type="Proteomes" id="UP000326202"/>
    </source>
</evidence>
<proteinExistence type="predicted"/>
<keyword evidence="1" id="KW-0812">Transmembrane</keyword>
<feature type="transmembrane region" description="Helical" evidence="1">
    <location>
        <begin position="106"/>
        <end position="130"/>
    </location>
</feature>
<evidence type="ECO:0000313" key="2">
    <source>
        <dbReference type="EMBL" id="QEX16109.1"/>
    </source>
</evidence>
<sequence>MGMMKQPYGLRVRSIIVAWAGFGLYLALNFDLIERHLAAHGFMAPYLIGLGLVVTASAWRFENRDFRSRMTWALLSPIVGSVVGYTAATIIHLTTERLYIGTSIEWVVIATVAPYMMLCLWVLSMLLLALSIANHRLSRLWSQAAIEGQQP</sequence>
<keyword evidence="1" id="KW-1133">Transmembrane helix</keyword>
<feature type="transmembrane region" description="Helical" evidence="1">
    <location>
        <begin position="42"/>
        <end position="61"/>
    </location>
</feature>
<dbReference type="Proteomes" id="UP000326202">
    <property type="component" value="Chromosome"/>
</dbReference>
<dbReference type="KEGG" id="htq:FRZ44_14010"/>
<accession>A0A5J6MFD4</accession>
<feature type="transmembrane region" description="Helical" evidence="1">
    <location>
        <begin position="73"/>
        <end position="94"/>
    </location>
</feature>